<dbReference type="OrthoDB" id="4735631at2"/>
<comment type="caution">
    <text evidence="1">The sequence shown here is derived from an EMBL/GenBank/DDBJ whole genome shotgun (WGS) entry which is preliminary data.</text>
</comment>
<dbReference type="AlphaFoldDB" id="A0A1X1UDT5"/>
<dbReference type="EMBL" id="LQOV01000007">
    <property type="protein sequence ID" value="ORV54839.1"/>
    <property type="molecule type" value="Genomic_DNA"/>
</dbReference>
<keyword evidence="2" id="KW-1185">Reference proteome</keyword>
<reference evidence="1 2" key="1">
    <citation type="submission" date="2016-01" db="EMBL/GenBank/DDBJ databases">
        <title>The new phylogeny of the genus Mycobacterium.</title>
        <authorList>
            <person name="Tarcisio F."/>
            <person name="Conor M."/>
            <person name="Antonella G."/>
            <person name="Elisabetta G."/>
            <person name="Giulia F.S."/>
            <person name="Sara T."/>
            <person name="Anna F."/>
            <person name="Clotilde B."/>
            <person name="Roberto B."/>
            <person name="Veronica D.S."/>
            <person name="Fabio R."/>
            <person name="Monica P."/>
            <person name="Olivier J."/>
            <person name="Enrico T."/>
            <person name="Nicola S."/>
        </authorList>
    </citation>
    <scope>NUCLEOTIDE SEQUENCE [LARGE SCALE GENOMIC DNA]</scope>
    <source>
        <strain evidence="1 2">DSM 44852</strain>
    </source>
</reference>
<dbReference type="Pfam" id="PF10824">
    <property type="entry name" value="T7SS_ESX_EspC"/>
    <property type="match status" value="1"/>
</dbReference>
<accession>A0A1X1UDT5</accession>
<sequence>MSDLVVTPNYLDELATIENKASAKIGSAAEVTKGISSDLWLTHGVASEPSNVALTRVQDARRSTVEALQRVCQDLAVKLGTAADAYASTDERAAGNIDKRVVVH</sequence>
<dbReference type="InterPro" id="IPR022536">
    <property type="entry name" value="EspC"/>
</dbReference>
<gene>
    <name evidence="1" type="ORF">AWC05_13145</name>
</gene>
<organism evidence="1 2">
    <name type="scientific">Mycobacterium florentinum</name>
    <dbReference type="NCBI Taxonomy" id="292462"/>
    <lineage>
        <taxon>Bacteria</taxon>
        <taxon>Bacillati</taxon>
        <taxon>Actinomycetota</taxon>
        <taxon>Actinomycetes</taxon>
        <taxon>Mycobacteriales</taxon>
        <taxon>Mycobacteriaceae</taxon>
        <taxon>Mycobacterium</taxon>
        <taxon>Mycobacterium simiae complex</taxon>
    </lineage>
</organism>
<dbReference type="RefSeq" id="WP_085220626.1">
    <property type="nucleotide sequence ID" value="NZ_AP022576.1"/>
</dbReference>
<evidence type="ECO:0000313" key="2">
    <source>
        <dbReference type="Proteomes" id="UP000193010"/>
    </source>
</evidence>
<evidence type="ECO:0000313" key="1">
    <source>
        <dbReference type="EMBL" id="ORV54839.1"/>
    </source>
</evidence>
<dbReference type="Proteomes" id="UP000193010">
    <property type="component" value="Unassembled WGS sequence"/>
</dbReference>
<proteinExistence type="predicted"/>
<dbReference type="GO" id="GO:0009306">
    <property type="term" value="P:protein secretion"/>
    <property type="evidence" value="ECO:0007669"/>
    <property type="project" value="InterPro"/>
</dbReference>
<name>A0A1X1UDT5_MYCFL</name>
<protein>
    <recommendedName>
        <fullName evidence="3">ESX-1 secretion-associated protein</fullName>
    </recommendedName>
</protein>
<evidence type="ECO:0008006" key="3">
    <source>
        <dbReference type="Google" id="ProtNLM"/>
    </source>
</evidence>